<name>A0A150TRQ5_SORCE</name>
<feature type="compositionally biased region" description="Low complexity" evidence="1">
    <location>
        <begin position="101"/>
        <end position="113"/>
    </location>
</feature>
<comment type="caution">
    <text evidence="2">The sequence shown here is derived from an EMBL/GenBank/DDBJ whole genome shotgun (WGS) entry which is preliminary data.</text>
</comment>
<reference evidence="2 3" key="1">
    <citation type="submission" date="2014-02" db="EMBL/GenBank/DDBJ databases">
        <title>The small core and large imbalanced accessory genome model reveals a collaborative survival strategy of Sorangium cellulosum strains in nature.</title>
        <authorList>
            <person name="Han K."/>
            <person name="Peng R."/>
            <person name="Blom J."/>
            <person name="Li Y.-Z."/>
        </authorList>
    </citation>
    <scope>NUCLEOTIDE SEQUENCE [LARGE SCALE GENOMIC DNA]</scope>
    <source>
        <strain evidence="2 3">So0007-03</strain>
    </source>
</reference>
<accession>A0A150TRQ5</accession>
<evidence type="ECO:0000313" key="2">
    <source>
        <dbReference type="EMBL" id="KYG07391.1"/>
    </source>
</evidence>
<organism evidence="2 3">
    <name type="scientific">Sorangium cellulosum</name>
    <name type="common">Polyangium cellulosum</name>
    <dbReference type="NCBI Taxonomy" id="56"/>
    <lineage>
        <taxon>Bacteria</taxon>
        <taxon>Pseudomonadati</taxon>
        <taxon>Myxococcota</taxon>
        <taxon>Polyangia</taxon>
        <taxon>Polyangiales</taxon>
        <taxon>Polyangiaceae</taxon>
        <taxon>Sorangium</taxon>
    </lineage>
</organism>
<sequence length="210" mass="21253">MKGTDTSAAALRSIEPSSSRPGGTRAGGGRRGRASLRAAAAGTGLLALAALVAGCPLCNGTDVGCSDGAHISGPIGLAASASARIEVRACRNGSCGEATLGSDPGDSRSSPGPTNAATASVDGGRFGFSLFDDDPTNAQWELSIDFSPDFGKELEDGDVYSVSVIDADTQRELVSFERTILYGELQPNGEGPFCTSCNVADIKLPPPATQ</sequence>
<evidence type="ECO:0000313" key="3">
    <source>
        <dbReference type="Proteomes" id="UP000075502"/>
    </source>
</evidence>
<dbReference type="AlphaFoldDB" id="A0A150TRQ5"/>
<dbReference type="EMBL" id="JEME01001351">
    <property type="protein sequence ID" value="KYG07391.1"/>
    <property type="molecule type" value="Genomic_DNA"/>
</dbReference>
<evidence type="ECO:0000256" key="1">
    <source>
        <dbReference type="SAM" id="MobiDB-lite"/>
    </source>
</evidence>
<dbReference type="Proteomes" id="UP000075502">
    <property type="component" value="Unassembled WGS sequence"/>
</dbReference>
<feature type="region of interest" description="Disordered" evidence="1">
    <location>
        <begin position="1"/>
        <end position="31"/>
    </location>
</feature>
<gene>
    <name evidence="2" type="ORF">BE21_29570</name>
</gene>
<protein>
    <submittedName>
        <fullName evidence="2">Uncharacterized protein</fullName>
    </submittedName>
</protein>
<proteinExistence type="predicted"/>
<feature type="region of interest" description="Disordered" evidence="1">
    <location>
        <begin position="98"/>
        <end position="118"/>
    </location>
</feature>